<dbReference type="Pfam" id="PF00026">
    <property type="entry name" value="Asp"/>
    <property type="match status" value="1"/>
</dbReference>
<dbReference type="InterPro" id="IPR001461">
    <property type="entry name" value="Aspartic_peptidase_A1"/>
</dbReference>
<evidence type="ECO:0000259" key="5">
    <source>
        <dbReference type="PROSITE" id="PS51767"/>
    </source>
</evidence>
<reference evidence="6 7" key="1">
    <citation type="submission" date="2024-06" db="EMBL/GenBank/DDBJ databases">
        <authorList>
            <person name="Kraege A."/>
            <person name="Thomma B."/>
        </authorList>
    </citation>
    <scope>NUCLEOTIDE SEQUENCE [LARGE SCALE GENOMIC DNA]</scope>
</reference>
<feature type="domain" description="Peptidase A1" evidence="5">
    <location>
        <begin position="62"/>
        <end position="388"/>
    </location>
</feature>
<evidence type="ECO:0000256" key="1">
    <source>
        <dbReference type="ARBA" id="ARBA00007447"/>
    </source>
</evidence>
<name>A0ABP1FGI7_9CHLO</name>
<dbReference type="EMBL" id="CAXHTA020000001">
    <property type="protein sequence ID" value="CAL5218411.1"/>
    <property type="molecule type" value="Genomic_DNA"/>
</dbReference>
<sequence length="552" mass="58673">MKSVALAACCLIALAYVAHADYGSYQRDAFGGTDIGVYKLELFRTNGPEDLDAARRQRNVLYYGIIGIGSPPQNITMCFDTGSASMWIPSKDCNTMSCQSHNRFNYNSSSSFVGSDASFTITYKRGIVQGQVGTDTLSITDSPIVVTNQTLGLTTTSTLDFTRASCDGIFGLALPALAKDAWQMPAFFRMVQQGILRDPVFSVWMDPNSDAVPAGEVLFGGADATKFEGHLAIVPVISKKHWVVPMTNMTLVGNKTVFINARQAVLDTGSSVITASTVDANTINSNITGLTYVPESNLWTVDAGCANLTALENITITLGFNKFTLRPDQYVLQVYMADGLGRKELFCISAIIGGGPEYTVVLGANFHRAYYTVYEYDAATDTAKVALAPAKTRAQAANATAVYDLSEDGVLAANNSAAYKSTNALPFHVANIPDASNTSSGADSSMSAISQGPPAVSVAAGSLGALIQGGQQSSATDQSLETAQQNAWQLFAQGSGPMHMVQEGSKNVPQIDYGYDNATSEGTASVMLSHNLNGGDRDPSQSQMSDDKQMNR</sequence>
<dbReference type="PROSITE" id="PS51767">
    <property type="entry name" value="PEPTIDASE_A1"/>
    <property type="match status" value="1"/>
</dbReference>
<dbReference type="InterPro" id="IPR021109">
    <property type="entry name" value="Peptidase_aspartic_dom_sf"/>
</dbReference>
<dbReference type="PANTHER" id="PTHR47966:SF51">
    <property type="entry name" value="BETA-SITE APP-CLEAVING ENZYME, ISOFORM A-RELATED"/>
    <property type="match status" value="1"/>
</dbReference>
<gene>
    <name evidence="6" type="primary">g87</name>
    <name evidence="6" type="ORF">VP750_LOCUS70</name>
</gene>
<accession>A0ABP1FGI7</accession>
<comment type="similarity">
    <text evidence="1 2">Belongs to the peptidase A1 family.</text>
</comment>
<evidence type="ECO:0000256" key="3">
    <source>
        <dbReference type="SAM" id="MobiDB-lite"/>
    </source>
</evidence>
<feature type="region of interest" description="Disordered" evidence="3">
    <location>
        <begin position="528"/>
        <end position="552"/>
    </location>
</feature>
<evidence type="ECO:0000256" key="4">
    <source>
        <dbReference type="SAM" id="SignalP"/>
    </source>
</evidence>
<comment type="caution">
    <text evidence="6">The sequence shown here is derived from an EMBL/GenBank/DDBJ whole genome shotgun (WGS) entry which is preliminary data.</text>
</comment>
<dbReference type="PRINTS" id="PR00792">
    <property type="entry name" value="PEPSIN"/>
</dbReference>
<keyword evidence="2" id="KW-0645">Protease</keyword>
<keyword evidence="7" id="KW-1185">Reference proteome</keyword>
<evidence type="ECO:0000256" key="2">
    <source>
        <dbReference type="RuleBase" id="RU000454"/>
    </source>
</evidence>
<feature type="signal peptide" evidence="4">
    <location>
        <begin position="1"/>
        <end position="20"/>
    </location>
</feature>
<keyword evidence="2" id="KW-0064">Aspartyl protease</keyword>
<evidence type="ECO:0000313" key="7">
    <source>
        <dbReference type="Proteomes" id="UP001497392"/>
    </source>
</evidence>
<feature type="chain" id="PRO_5046374816" evidence="4">
    <location>
        <begin position="21"/>
        <end position="552"/>
    </location>
</feature>
<dbReference type="InterPro" id="IPR001969">
    <property type="entry name" value="Aspartic_peptidase_AS"/>
</dbReference>
<dbReference type="SUPFAM" id="SSF50630">
    <property type="entry name" value="Acid proteases"/>
    <property type="match status" value="1"/>
</dbReference>
<keyword evidence="4" id="KW-0732">Signal</keyword>
<organism evidence="6 7">
    <name type="scientific">Coccomyxa viridis</name>
    <dbReference type="NCBI Taxonomy" id="1274662"/>
    <lineage>
        <taxon>Eukaryota</taxon>
        <taxon>Viridiplantae</taxon>
        <taxon>Chlorophyta</taxon>
        <taxon>core chlorophytes</taxon>
        <taxon>Trebouxiophyceae</taxon>
        <taxon>Trebouxiophyceae incertae sedis</taxon>
        <taxon>Coccomyxaceae</taxon>
        <taxon>Coccomyxa</taxon>
    </lineage>
</organism>
<dbReference type="Proteomes" id="UP001497392">
    <property type="component" value="Unassembled WGS sequence"/>
</dbReference>
<feature type="compositionally biased region" description="Basic and acidic residues" evidence="3">
    <location>
        <begin position="535"/>
        <end position="552"/>
    </location>
</feature>
<dbReference type="InterPro" id="IPR033121">
    <property type="entry name" value="PEPTIDASE_A1"/>
</dbReference>
<evidence type="ECO:0000313" key="6">
    <source>
        <dbReference type="EMBL" id="CAL5218411.1"/>
    </source>
</evidence>
<protein>
    <submittedName>
        <fullName evidence="6">G87 protein</fullName>
    </submittedName>
</protein>
<dbReference type="PROSITE" id="PS00141">
    <property type="entry name" value="ASP_PROTEASE"/>
    <property type="match status" value="1"/>
</dbReference>
<dbReference type="Gene3D" id="2.40.70.10">
    <property type="entry name" value="Acid Proteases"/>
    <property type="match status" value="2"/>
</dbReference>
<keyword evidence="2" id="KW-0378">Hydrolase</keyword>
<dbReference type="PANTHER" id="PTHR47966">
    <property type="entry name" value="BETA-SITE APP-CLEAVING ENZYME, ISOFORM A-RELATED"/>
    <property type="match status" value="1"/>
</dbReference>
<proteinExistence type="inferred from homology"/>